<organism evidence="1 2">
    <name type="scientific">Echinicola soli</name>
    <dbReference type="NCBI Taxonomy" id="2591634"/>
    <lineage>
        <taxon>Bacteria</taxon>
        <taxon>Pseudomonadati</taxon>
        <taxon>Bacteroidota</taxon>
        <taxon>Cytophagia</taxon>
        <taxon>Cytophagales</taxon>
        <taxon>Cyclobacteriaceae</taxon>
        <taxon>Echinicola</taxon>
    </lineage>
</organism>
<evidence type="ECO:0000313" key="2">
    <source>
        <dbReference type="Proteomes" id="UP000316614"/>
    </source>
</evidence>
<reference evidence="1 2" key="1">
    <citation type="submission" date="2019-06" db="EMBL/GenBank/DDBJ databases">
        <title>Echinicola alkalisoli sp. nov. isolated from saline soil.</title>
        <authorList>
            <person name="Sun J.-Q."/>
            <person name="Xu L."/>
        </authorList>
    </citation>
    <scope>NUCLEOTIDE SEQUENCE [LARGE SCALE GENOMIC DNA]</scope>
    <source>
        <strain evidence="1 2">LN3S3</strain>
    </source>
</reference>
<dbReference type="Pfam" id="PF14054">
    <property type="entry name" value="DUF4249"/>
    <property type="match status" value="1"/>
</dbReference>
<dbReference type="OrthoDB" id="1115009at2"/>
<dbReference type="Proteomes" id="UP000316614">
    <property type="component" value="Chromosome"/>
</dbReference>
<proteinExistence type="predicted"/>
<evidence type="ECO:0000313" key="1">
    <source>
        <dbReference type="EMBL" id="QDH79725.1"/>
    </source>
</evidence>
<sequence length="296" mass="33661">MKNHNIIFYLVLSVAMFGCETVVDVDLPIERPSVVVNANFSHDSIPVAKVVFSKHILDNSNEYLPIKDATVLLSDGQNQVPLFFNEEEGIYSNTNVVINEGRRYTLDVDVPGYDRVTGTDSIPVSVELRDVIYEGENYIDEWDQQQNITLVFNDPPGENYFLVKAISSFESKYVDTEGDSVFYKNVHYVDLEAKNPVYQHEFSNYYSVMFDDKLFEGEEVRFDLVSSGSSFGEDSESAVDVYLYSVSKAYYEFYTTYGLQNWNADDPFAQPVQVFTNIQGGLGIITGRSSSVFKYR</sequence>
<dbReference type="PROSITE" id="PS51257">
    <property type="entry name" value="PROKAR_LIPOPROTEIN"/>
    <property type="match status" value="1"/>
</dbReference>
<protein>
    <submittedName>
        <fullName evidence="1">DUF4249 domain-containing protein</fullName>
    </submittedName>
</protein>
<gene>
    <name evidence="1" type="ORF">FKX85_12045</name>
</gene>
<accession>A0A514CIT3</accession>
<name>A0A514CIT3_9BACT</name>
<dbReference type="InterPro" id="IPR025345">
    <property type="entry name" value="DUF4249"/>
</dbReference>
<dbReference type="EMBL" id="CP041253">
    <property type="protein sequence ID" value="QDH79725.1"/>
    <property type="molecule type" value="Genomic_DNA"/>
</dbReference>
<dbReference type="KEGG" id="echi:FKX85_12045"/>
<dbReference type="AlphaFoldDB" id="A0A514CIT3"/>
<keyword evidence="2" id="KW-1185">Reference proteome</keyword>
<dbReference type="RefSeq" id="WP_141614967.1">
    <property type="nucleotide sequence ID" value="NZ_CP041253.1"/>
</dbReference>